<comment type="caution">
    <text evidence="1">The sequence shown here is derived from an EMBL/GenBank/DDBJ whole genome shotgun (WGS) entry which is preliminary data.</text>
</comment>
<sequence>MPLNERDWKVLQNLKRPLLERFCQVALFSAEQIIQDKTKTYHERYGALYEFVQQRDKALALAFDGLRRSNALMRLVFMRQAELFTEEEFGQFSEDTRRRVEKMLEGHE</sequence>
<dbReference type="EMBL" id="JAAVXB010000007">
    <property type="protein sequence ID" value="NKF23354.1"/>
    <property type="molecule type" value="Genomic_DNA"/>
</dbReference>
<organism evidence="1 2">
    <name type="scientific">Solimonas marina</name>
    <dbReference type="NCBI Taxonomy" id="2714601"/>
    <lineage>
        <taxon>Bacteria</taxon>
        <taxon>Pseudomonadati</taxon>
        <taxon>Pseudomonadota</taxon>
        <taxon>Gammaproteobacteria</taxon>
        <taxon>Nevskiales</taxon>
        <taxon>Nevskiaceae</taxon>
        <taxon>Solimonas</taxon>
    </lineage>
</organism>
<gene>
    <name evidence="1" type="ORF">G7Y82_13615</name>
</gene>
<proteinExistence type="predicted"/>
<dbReference type="AlphaFoldDB" id="A0A969WBA1"/>
<name>A0A969WBA1_9GAMM</name>
<dbReference type="RefSeq" id="WP_168148671.1">
    <property type="nucleotide sequence ID" value="NZ_JAAVXB010000007.1"/>
</dbReference>
<accession>A0A969WBA1</accession>
<keyword evidence="2" id="KW-1185">Reference proteome</keyword>
<evidence type="ECO:0000313" key="2">
    <source>
        <dbReference type="Proteomes" id="UP000653472"/>
    </source>
</evidence>
<protein>
    <submittedName>
        <fullName evidence="1">Peptide ABC transporter substrate-binding protein</fullName>
    </submittedName>
</protein>
<evidence type="ECO:0000313" key="1">
    <source>
        <dbReference type="EMBL" id="NKF23354.1"/>
    </source>
</evidence>
<dbReference type="Proteomes" id="UP000653472">
    <property type="component" value="Unassembled WGS sequence"/>
</dbReference>
<reference evidence="1" key="1">
    <citation type="submission" date="2020-03" db="EMBL/GenBank/DDBJ databases">
        <title>Solimonas marina sp. nov., isolated from deep seawater of the Pacific Ocean.</title>
        <authorList>
            <person name="Liu X."/>
            <person name="Lai Q."/>
            <person name="Sun F."/>
            <person name="Gai Y."/>
            <person name="Li G."/>
            <person name="Shao Z."/>
        </authorList>
    </citation>
    <scope>NUCLEOTIDE SEQUENCE</scope>
    <source>
        <strain evidence="1">C16B3</strain>
    </source>
</reference>